<reference evidence="1 2" key="1">
    <citation type="journal article" date="2022" name="Int. J. Syst. Evol. Microbiol.">
        <title>Prevotella herbatica sp. nov., a plant polysaccharide-decomposing anaerobic bacterium isolated from a methanogenic reactor.</title>
        <authorList>
            <person name="Uek A."/>
            <person name="Tonouchi A."/>
            <person name="Kaku N."/>
            <person name="Ueki K."/>
        </authorList>
    </citation>
    <scope>NUCLEOTIDE SEQUENCE [LARGE SCALE GENOMIC DNA]</scope>
    <source>
        <strain evidence="1 2">WR041</strain>
    </source>
</reference>
<evidence type="ECO:0008006" key="3">
    <source>
        <dbReference type="Google" id="ProtNLM"/>
    </source>
</evidence>
<protein>
    <recommendedName>
        <fullName evidence="3">Lipoprotein</fullName>
    </recommendedName>
</protein>
<evidence type="ECO:0000313" key="2">
    <source>
        <dbReference type="Proteomes" id="UP001319045"/>
    </source>
</evidence>
<dbReference type="PROSITE" id="PS51257">
    <property type="entry name" value="PROKAR_LIPOPROTEIN"/>
    <property type="match status" value="1"/>
</dbReference>
<name>A0ABN6EJ97_9BACT</name>
<dbReference type="RefSeq" id="WP_207153603.1">
    <property type="nucleotide sequence ID" value="NZ_AP024484.1"/>
</dbReference>
<proteinExistence type="predicted"/>
<sequence length="308" mass="35308">MKKYKTLGILVYGGFISLSLFSCGDKEDNITPEVPEKNYFAADINANDEESLLRKEFYKTNGCYLLFNDTLRHDSIGVKPNGETIYQTETVDVPYIMSSQAYFAYKYTYIKDIEKKRAAANFIEKNILPHLSAQLRPYSWLLVNSITKYAINDNSYSYDSEQGSVVGNRATAIGIQDIFDMDESDTQQFAKDLSATIVADKVSSQEASILEPFTKFCDNLYETSSETTPWDDESNLKLMQESGFIGPHYLSGFILYSYYPNKVEDIKDFAKLVVEKDDQYVKDTYNNEIILEKYMVMKKIILSLGYKF</sequence>
<dbReference type="Proteomes" id="UP001319045">
    <property type="component" value="Chromosome"/>
</dbReference>
<keyword evidence="2" id="KW-1185">Reference proteome</keyword>
<evidence type="ECO:0000313" key="1">
    <source>
        <dbReference type="EMBL" id="BCS86005.1"/>
    </source>
</evidence>
<dbReference type="EMBL" id="AP024484">
    <property type="protein sequence ID" value="BCS86005.1"/>
    <property type="molecule type" value="Genomic_DNA"/>
</dbReference>
<accession>A0ABN6EJ97</accession>
<organism evidence="1 2">
    <name type="scientific">Prevotella herbatica</name>
    <dbReference type="NCBI Taxonomy" id="2801997"/>
    <lineage>
        <taxon>Bacteria</taxon>
        <taxon>Pseudomonadati</taxon>
        <taxon>Bacteroidota</taxon>
        <taxon>Bacteroidia</taxon>
        <taxon>Bacteroidales</taxon>
        <taxon>Prevotellaceae</taxon>
        <taxon>Prevotella</taxon>
    </lineage>
</organism>
<gene>
    <name evidence="1" type="ORF">prwr041_18980</name>
</gene>